<dbReference type="Proteomes" id="UP001341840">
    <property type="component" value="Unassembled WGS sequence"/>
</dbReference>
<organism evidence="2 3">
    <name type="scientific">Stylosanthes scabra</name>
    <dbReference type="NCBI Taxonomy" id="79078"/>
    <lineage>
        <taxon>Eukaryota</taxon>
        <taxon>Viridiplantae</taxon>
        <taxon>Streptophyta</taxon>
        <taxon>Embryophyta</taxon>
        <taxon>Tracheophyta</taxon>
        <taxon>Spermatophyta</taxon>
        <taxon>Magnoliopsida</taxon>
        <taxon>eudicotyledons</taxon>
        <taxon>Gunneridae</taxon>
        <taxon>Pentapetalae</taxon>
        <taxon>rosids</taxon>
        <taxon>fabids</taxon>
        <taxon>Fabales</taxon>
        <taxon>Fabaceae</taxon>
        <taxon>Papilionoideae</taxon>
        <taxon>50 kb inversion clade</taxon>
        <taxon>dalbergioids sensu lato</taxon>
        <taxon>Dalbergieae</taxon>
        <taxon>Pterocarpus clade</taxon>
        <taxon>Stylosanthes</taxon>
    </lineage>
</organism>
<comment type="caution">
    <text evidence="2">The sequence shown here is derived from an EMBL/GenBank/DDBJ whole genome shotgun (WGS) entry which is preliminary data.</text>
</comment>
<keyword evidence="3" id="KW-1185">Reference proteome</keyword>
<name>A0ABU6YLW3_9FABA</name>
<accession>A0ABU6YLW3</accession>
<dbReference type="Pfam" id="PF03108">
    <property type="entry name" value="DBD_Tnp_Mut"/>
    <property type="match status" value="1"/>
</dbReference>
<evidence type="ECO:0000313" key="3">
    <source>
        <dbReference type="Proteomes" id="UP001341840"/>
    </source>
</evidence>
<dbReference type="InterPro" id="IPR004332">
    <property type="entry name" value="Transposase_MuDR"/>
</dbReference>
<feature type="domain" description="Transposase MuDR plant" evidence="1">
    <location>
        <begin position="187"/>
        <end position="229"/>
    </location>
</feature>
<evidence type="ECO:0000259" key="1">
    <source>
        <dbReference type="Pfam" id="PF03108"/>
    </source>
</evidence>
<gene>
    <name evidence="2" type="ORF">PIB30_064095</name>
</gene>
<sequence>MPQDVRSLVTLKNFVAHDIGLQDTKCVTKIYYRYPMEVDGNFQFKRYRLRDDEDVKLIRGASAKAGVDTQSAGPASRNIRRMMVNLNDPPGGSNERFNYGVDSAPLEGMLQEEFESHEGSMVGDPMTESFHLDPDQEDGRDEVSLAQPAISQPYEYPDHFSTLNLDALNSKVCLGQGGPDDDPTAEFEVGQQFENKEEVLMAIKSYSIMRADQFKIRESDQLKYVVQCSEFGKG</sequence>
<protein>
    <recommendedName>
        <fullName evidence="1">Transposase MuDR plant domain-containing protein</fullName>
    </recommendedName>
</protein>
<dbReference type="EMBL" id="JASCZI010242275">
    <property type="protein sequence ID" value="MED6210431.1"/>
    <property type="molecule type" value="Genomic_DNA"/>
</dbReference>
<reference evidence="2 3" key="1">
    <citation type="journal article" date="2023" name="Plants (Basel)">
        <title>Bridging the Gap: Combining Genomics and Transcriptomics Approaches to Understand Stylosanthes scabra, an Orphan Legume from the Brazilian Caatinga.</title>
        <authorList>
            <person name="Ferreira-Neto J.R.C."/>
            <person name="da Silva M.D."/>
            <person name="Binneck E."/>
            <person name="de Melo N.F."/>
            <person name="da Silva R.H."/>
            <person name="de Melo A.L.T.M."/>
            <person name="Pandolfi V."/>
            <person name="Bustamante F.O."/>
            <person name="Brasileiro-Vidal A.C."/>
            <person name="Benko-Iseppon A.M."/>
        </authorList>
    </citation>
    <scope>NUCLEOTIDE SEQUENCE [LARGE SCALE GENOMIC DNA]</scope>
    <source>
        <tissue evidence="2">Leaves</tissue>
    </source>
</reference>
<evidence type="ECO:0000313" key="2">
    <source>
        <dbReference type="EMBL" id="MED6210431.1"/>
    </source>
</evidence>
<proteinExistence type="predicted"/>